<evidence type="ECO:0000313" key="1">
    <source>
        <dbReference type="EMBL" id="MBK7414878.1"/>
    </source>
</evidence>
<accession>A0A935JW19</accession>
<dbReference type="AlphaFoldDB" id="A0A935JW19"/>
<dbReference type="Gene3D" id="3.30.1370.80">
    <property type="entry name" value="Molybdopterin cofactor biosynthesis MoaD-related, C-terminal domain"/>
    <property type="match status" value="1"/>
</dbReference>
<dbReference type="InterPro" id="IPR036473">
    <property type="entry name" value="Mopterin_CF_MoaD-rel_C_sf"/>
</dbReference>
<dbReference type="EMBL" id="JADJMS010000013">
    <property type="protein sequence ID" value="MBK7414878.1"/>
    <property type="molecule type" value="Genomic_DNA"/>
</dbReference>
<sequence length="101" mass="10706">MADGPFPWSESSVRQMNSTPAEFIRSLRLAYGSAVSEDETGVVLNAQGATLHFALTSEKSLQIGALQIASLRVEISVREGDESAAKSLLARVDRATLRGGG</sequence>
<gene>
    <name evidence="1" type="ORF">IPJ38_06900</name>
</gene>
<protein>
    <submittedName>
        <fullName evidence="1">Uncharacterized protein</fullName>
    </submittedName>
</protein>
<comment type="caution">
    <text evidence="1">The sequence shown here is derived from an EMBL/GenBank/DDBJ whole genome shotgun (WGS) entry which is preliminary data.</text>
</comment>
<organism evidence="1 2">
    <name type="scientific">Candidatus Dechloromonas phosphorivorans</name>
    <dbReference type="NCBI Taxonomy" id="2899244"/>
    <lineage>
        <taxon>Bacteria</taxon>
        <taxon>Pseudomonadati</taxon>
        <taxon>Pseudomonadota</taxon>
        <taxon>Betaproteobacteria</taxon>
        <taxon>Rhodocyclales</taxon>
        <taxon>Azonexaceae</taxon>
        <taxon>Dechloromonas</taxon>
    </lineage>
</organism>
<evidence type="ECO:0000313" key="2">
    <source>
        <dbReference type="Proteomes" id="UP000739411"/>
    </source>
</evidence>
<reference evidence="1 2" key="1">
    <citation type="submission" date="2020-10" db="EMBL/GenBank/DDBJ databases">
        <title>Connecting structure to function with the recovery of over 1000 high-quality activated sludge metagenome-assembled genomes encoding full-length rRNA genes using long-read sequencing.</title>
        <authorList>
            <person name="Singleton C.M."/>
            <person name="Petriglieri F."/>
            <person name="Kristensen J.M."/>
            <person name="Kirkegaard R.H."/>
            <person name="Michaelsen T.Y."/>
            <person name="Andersen M.H."/>
            <person name="Karst S.M."/>
            <person name="Dueholm M.S."/>
            <person name="Nielsen P.H."/>
            <person name="Albertsen M."/>
        </authorList>
    </citation>
    <scope>NUCLEOTIDE SEQUENCE [LARGE SCALE GENOMIC DNA]</scope>
    <source>
        <strain evidence="1">EsbW_18-Q3-R4-48_BATAC.463</strain>
    </source>
</reference>
<dbReference type="Proteomes" id="UP000739411">
    <property type="component" value="Unassembled WGS sequence"/>
</dbReference>
<name>A0A935JW19_9RHOO</name>
<proteinExistence type="predicted"/>